<dbReference type="SUPFAM" id="SSF57959">
    <property type="entry name" value="Leucine zipper domain"/>
    <property type="match status" value="1"/>
</dbReference>
<dbReference type="PANTHER" id="PTHR40621:SF6">
    <property type="entry name" value="AP-1-LIKE TRANSCRIPTION FACTOR YAP1-RELATED"/>
    <property type="match status" value="1"/>
</dbReference>
<dbReference type="GO" id="GO:0090575">
    <property type="term" value="C:RNA polymerase II transcription regulator complex"/>
    <property type="evidence" value="ECO:0007669"/>
    <property type="project" value="TreeGrafter"/>
</dbReference>
<protein>
    <recommendedName>
        <fullName evidence="6">BZIP domain-containing protein</fullName>
    </recommendedName>
</protein>
<name>A0A232LYF4_9EURO</name>
<dbReference type="PANTHER" id="PTHR40621">
    <property type="entry name" value="TRANSCRIPTION FACTOR KAPC-RELATED"/>
    <property type="match status" value="1"/>
</dbReference>
<sequence length="425" mass="47027">MDDHVDALTSLLSGPQLEDVSLAAGMINSIDMIPQNTSKVPFISNIGFLRVFGGPKKTTRDGQPAKRRGPKPDSKPASTRRQELNRQAQRTHRERKEQYIRTLESEISRLREAYAKDVSSTQSSLRQHAEAMETLKAENDLLKEMLAARGIPYEIELDHLKTLRLAARPTGSLTGSPLVSHSALFLSSNTQPFSSPPSIFSGSNPSYMTGREHVDVSGGSGQSFQPRAYHASQNELPQLIDFPSRLDGVSGVADTPGIFEKDPQLAVDFILKLEEPCRDHTEMLCRKSSKESDDGGGSFSGHALMASCPPPSHIKMAPPDQMYPHQTYDIPTPNLETLLNLSRQLVTDSQLTPIMALQSIRNHELYPTLTREDVKIIIETLNMKIRCYGFGSVIEDFELRDCLSSVLSSKLDFGAVRLGDDAMYT</sequence>
<dbReference type="Proteomes" id="UP000243515">
    <property type="component" value="Unassembled WGS sequence"/>
</dbReference>
<comment type="caution">
    <text evidence="4">The sequence shown here is derived from an EMBL/GenBank/DDBJ whole genome shotgun (WGS) entry which is preliminary data.</text>
</comment>
<comment type="subcellular location">
    <subcellularLocation>
        <location evidence="1">Nucleus</location>
    </subcellularLocation>
</comment>
<dbReference type="GO" id="GO:0001228">
    <property type="term" value="F:DNA-binding transcription activator activity, RNA polymerase II-specific"/>
    <property type="evidence" value="ECO:0007669"/>
    <property type="project" value="TreeGrafter"/>
</dbReference>
<feature type="region of interest" description="Disordered" evidence="3">
    <location>
        <begin position="53"/>
        <end position="99"/>
    </location>
</feature>
<organism evidence="4 5">
    <name type="scientific">Elaphomyces granulatus</name>
    <dbReference type="NCBI Taxonomy" id="519963"/>
    <lineage>
        <taxon>Eukaryota</taxon>
        <taxon>Fungi</taxon>
        <taxon>Dikarya</taxon>
        <taxon>Ascomycota</taxon>
        <taxon>Pezizomycotina</taxon>
        <taxon>Eurotiomycetes</taxon>
        <taxon>Eurotiomycetidae</taxon>
        <taxon>Eurotiales</taxon>
        <taxon>Elaphomycetaceae</taxon>
        <taxon>Elaphomyces</taxon>
    </lineage>
</organism>
<keyword evidence="5" id="KW-1185">Reference proteome</keyword>
<gene>
    <name evidence="4" type="ORF">Egran_03387</name>
</gene>
<reference evidence="4 5" key="1">
    <citation type="journal article" date="2015" name="Environ. Microbiol.">
        <title>Metagenome sequence of Elaphomyces granulatus from sporocarp tissue reveals Ascomycota ectomycorrhizal fingerprints of genome expansion and a Proteobacteria-rich microbiome.</title>
        <authorList>
            <person name="Quandt C.A."/>
            <person name="Kohler A."/>
            <person name="Hesse C.N."/>
            <person name="Sharpton T.J."/>
            <person name="Martin F."/>
            <person name="Spatafora J.W."/>
        </authorList>
    </citation>
    <scope>NUCLEOTIDE SEQUENCE [LARGE SCALE GENOMIC DNA]</scope>
    <source>
        <strain evidence="4 5">OSC145934</strain>
    </source>
</reference>
<feature type="region of interest" description="Disordered" evidence="3">
    <location>
        <begin position="284"/>
        <end position="303"/>
    </location>
</feature>
<dbReference type="AlphaFoldDB" id="A0A232LYF4"/>
<dbReference type="GO" id="GO:0000976">
    <property type="term" value="F:transcription cis-regulatory region binding"/>
    <property type="evidence" value="ECO:0007669"/>
    <property type="project" value="InterPro"/>
</dbReference>
<evidence type="ECO:0000313" key="5">
    <source>
        <dbReference type="Proteomes" id="UP000243515"/>
    </source>
</evidence>
<dbReference type="Gene3D" id="1.20.5.170">
    <property type="match status" value="1"/>
</dbReference>
<keyword evidence="2" id="KW-0539">Nucleus</keyword>
<feature type="compositionally biased region" description="Basic and acidic residues" evidence="3">
    <location>
        <begin position="58"/>
        <end position="84"/>
    </location>
</feature>
<evidence type="ECO:0008006" key="6">
    <source>
        <dbReference type="Google" id="ProtNLM"/>
    </source>
</evidence>
<evidence type="ECO:0000313" key="4">
    <source>
        <dbReference type="EMBL" id="OXV08847.1"/>
    </source>
</evidence>
<accession>A0A232LYF4</accession>
<evidence type="ECO:0000256" key="2">
    <source>
        <dbReference type="ARBA" id="ARBA00023242"/>
    </source>
</evidence>
<proteinExistence type="predicted"/>
<dbReference type="EMBL" id="NPHW01003856">
    <property type="protein sequence ID" value="OXV08847.1"/>
    <property type="molecule type" value="Genomic_DNA"/>
</dbReference>
<evidence type="ECO:0000256" key="1">
    <source>
        <dbReference type="ARBA" id="ARBA00004123"/>
    </source>
</evidence>
<dbReference type="InterPro" id="IPR046347">
    <property type="entry name" value="bZIP_sf"/>
</dbReference>
<evidence type="ECO:0000256" key="3">
    <source>
        <dbReference type="SAM" id="MobiDB-lite"/>
    </source>
</evidence>
<dbReference type="OrthoDB" id="2590011at2759"/>
<dbReference type="CDD" id="cd14688">
    <property type="entry name" value="bZIP_YAP"/>
    <property type="match status" value="1"/>
</dbReference>
<feature type="compositionally biased region" description="Basic and acidic residues" evidence="3">
    <location>
        <begin position="284"/>
        <end position="293"/>
    </location>
</feature>
<dbReference type="InterPro" id="IPR050936">
    <property type="entry name" value="AP-1-like"/>
</dbReference>